<dbReference type="PANTHER" id="PTHR30004:SF6">
    <property type="entry name" value="D-THREONATE 4-PHOSPHATE DEHYDROGENASE"/>
    <property type="match status" value="1"/>
</dbReference>
<keyword evidence="1" id="KW-0479">Metal-binding</keyword>
<dbReference type="GO" id="GO:0051287">
    <property type="term" value="F:NAD binding"/>
    <property type="evidence" value="ECO:0007669"/>
    <property type="project" value="InterPro"/>
</dbReference>
<dbReference type="OrthoDB" id="9801783at2"/>
<reference evidence="5 6" key="1">
    <citation type="submission" date="2015-11" db="EMBL/GenBank/DDBJ databases">
        <title>Description and complete genome sequence of a novel strain predominating in hypersaline microbial mats and representing a new family of the Bacteriodetes phylum.</title>
        <authorList>
            <person name="Spring S."/>
            <person name="Bunk B."/>
            <person name="Sproer C."/>
            <person name="Klenk H.-P."/>
        </authorList>
    </citation>
    <scope>NUCLEOTIDE SEQUENCE [LARGE SCALE GENOMIC DNA]</scope>
    <source>
        <strain evidence="5 6">L21-Spi-D4</strain>
    </source>
</reference>
<dbReference type="AlphaFoldDB" id="A0A0S2HZZ9"/>
<evidence type="ECO:0000256" key="4">
    <source>
        <dbReference type="SAM" id="MobiDB-lite"/>
    </source>
</evidence>
<dbReference type="SUPFAM" id="SSF53659">
    <property type="entry name" value="Isocitrate/Isopropylmalate dehydrogenase-like"/>
    <property type="match status" value="1"/>
</dbReference>
<dbReference type="GO" id="GO:0046872">
    <property type="term" value="F:metal ion binding"/>
    <property type="evidence" value="ECO:0007669"/>
    <property type="project" value="UniProtKB-KW"/>
</dbReference>
<keyword evidence="6" id="KW-1185">Reference proteome</keyword>
<evidence type="ECO:0000256" key="2">
    <source>
        <dbReference type="ARBA" id="ARBA00023002"/>
    </source>
</evidence>
<evidence type="ECO:0000256" key="1">
    <source>
        <dbReference type="ARBA" id="ARBA00022723"/>
    </source>
</evidence>
<accession>A0A0S2HZZ9</accession>
<organism evidence="5 6">
    <name type="scientific">Salinivirga cyanobacteriivorans</name>
    <dbReference type="NCBI Taxonomy" id="1307839"/>
    <lineage>
        <taxon>Bacteria</taxon>
        <taxon>Pseudomonadati</taxon>
        <taxon>Bacteroidota</taxon>
        <taxon>Bacteroidia</taxon>
        <taxon>Bacteroidales</taxon>
        <taxon>Salinivirgaceae</taxon>
        <taxon>Salinivirga</taxon>
    </lineage>
</organism>
<evidence type="ECO:0000256" key="3">
    <source>
        <dbReference type="ARBA" id="ARBA00023027"/>
    </source>
</evidence>
<dbReference type="EC" id="1.1.1.262" evidence="5"/>
<dbReference type="PATRIC" id="fig|1307839.3.peg.1942"/>
<dbReference type="InterPro" id="IPR005255">
    <property type="entry name" value="PdxA_fam"/>
</dbReference>
<proteinExistence type="predicted"/>
<name>A0A0S2HZZ9_9BACT</name>
<sequence>MRKDDKIKVGISHGDINGISYEIIIKALQDNRLNDSCTPILYGSPKVAAYHRKALDIENFSFNAIRKAEDANPKRANLINVLDDNVRVELGKSTKMAGECSVLALDRMVNDMTNGLIDAMVTAPICKENIQQAGFSFPGHTEYLQKQFNSEEVLMLMVFNELRVGVVTGHIPLKDAPGSLTKDLVYSKIKVLHESLLKDFALSKGKIAVLGLNPHAGDNGIIGTEDRDIIQPAIEKARQEGIMAVGPFPSDGFFGSGGYNQYDAVLAMYHDQGLIPFKVISQGEGVNYTAGLSVVRTSPGHGTAFDIVGKDLGNPASLRNAIYLASDISRNRRVYEEASANPLEKQSFDAGPGDVDISDLESDNAAE</sequence>
<evidence type="ECO:0000313" key="6">
    <source>
        <dbReference type="Proteomes" id="UP000064893"/>
    </source>
</evidence>
<dbReference type="STRING" id="1307839.L21SP5_01836"/>
<keyword evidence="2 5" id="KW-0560">Oxidoreductase</keyword>
<dbReference type="KEGG" id="blq:L21SP5_01836"/>
<dbReference type="RefSeq" id="WP_057952936.1">
    <property type="nucleotide sequence ID" value="NZ_CP013118.1"/>
</dbReference>
<dbReference type="PANTHER" id="PTHR30004">
    <property type="entry name" value="4-HYDROXYTHREONINE-4-PHOSPHATE DEHYDROGENASE"/>
    <property type="match status" value="1"/>
</dbReference>
<dbReference type="Gene3D" id="3.40.718.10">
    <property type="entry name" value="Isopropylmalate Dehydrogenase"/>
    <property type="match status" value="1"/>
</dbReference>
<dbReference type="GO" id="GO:0050570">
    <property type="term" value="F:4-hydroxythreonine-4-phosphate dehydrogenase activity"/>
    <property type="evidence" value="ECO:0007669"/>
    <property type="project" value="UniProtKB-EC"/>
</dbReference>
<feature type="region of interest" description="Disordered" evidence="4">
    <location>
        <begin position="339"/>
        <end position="367"/>
    </location>
</feature>
<protein>
    <submittedName>
        <fullName evidence="5">4-hydroxythreonine-4-phosphate dehydrogenase 2</fullName>
        <ecNumber evidence="5">1.1.1.262</ecNumber>
    </submittedName>
</protein>
<dbReference type="Pfam" id="PF04166">
    <property type="entry name" value="PdxA"/>
    <property type="match status" value="1"/>
</dbReference>
<evidence type="ECO:0000313" key="5">
    <source>
        <dbReference type="EMBL" id="ALO15477.1"/>
    </source>
</evidence>
<dbReference type="NCBIfam" id="TIGR00557">
    <property type="entry name" value="pdxA"/>
    <property type="match status" value="1"/>
</dbReference>
<dbReference type="EMBL" id="CP013118">
    <property type="protein sequence ID" value="ALO15477.1"/>
    <property type="molecule type" value="Genomic_DNA"/>
</dbReference>
<feature type="compositionally biased region" description="Acidic residues" evidence="4">
    <location>
        <begin position="356"/>
        <end position="367"/>
    </location>
</feature>
<gene>
    <name evidence="5" type="primary">pdxA2</name>
    <name evidence="5" type="ORF">L21SP5_01836</name>
</gene>
<dbReference type="Proteomes" id="UP000064893">
    <property type="component" value="Chromosome"/>
</dbReference>
<keyword evidence="3" id="KW-0520">NAD</keyword>